<evidence type="ECO:0000256" key="1">
    <source>
        <dbReference type="ARBA" id="ARBA00010759"/>
    </source>
</evidence>
<dbReference type="InterPro" id="IPR036821">
    <property type="entry name" value="Peptide_deformylase_sf"/>
</dbReference>
<feature type="binding site" evidence="3">
    <location>
        <position position="139"/>
    </location>
    <ligand>
        <name>Fe cation</name>
        <dbReference type="ChEBI" id="CHEBI:24875"/>
    </ligand>
</feature>
<organism evidence="5 6">
    <name type="scientific">Fastidiosipila sanguinis</name>
    <dbReference type="NCBI Taxonomy" id="236753"/>
    <lineage>
        <taxon>Bacteria</taxon>
        <taxon>Bacillati</taxon>
        <taxon>Bacillota</taxon>
        <taxon>Clostridia</taxon>
        <taxon>Eubacteriales</taxon>
        <taxon>Oscillospiraceae</taxon>
        <taxon>Fastidiosipila</taxon>
    </lineage>
</organism>
<keyword evidence="6" id="KW-1185">Reference proteome</keyword>
<evidence type="ECO:0000256" key="4">
    <source>
        <dbReference type="SAM" id="Coils"/>
    </source>
</evidence>
<feature type="binding site" evidence="3">
    <location>
        <position position="135"/>
    </location>
    <ligand>
        <name>Fe cation</name>
        <dbReference type="ChEBI" id="CHEBI:24875"/>
    </ligand>
</feature>
<gene>
    <name evidence="3 5" type="primary">def</name>
    <name evidence="5" type="ORF">C5Q98_02535</name>
</gene>
<proteinExistence type="inferred from homology"/>
<comment type="cofactor">
    <cofactor evidence="3">
        <name>Fe(2+)</name>
        <dbReference type="ChEBI" id="CHEBI:29033"/>
    </cofactor>
    <text evidence="3">Binds 1 Fe(2+) ion.</text>
</comment>
<dbReference type="GO" id="GO:0006412">
    <property type="term" value="P:translation"/>
    <property type="evidence" value="ECO:0007669"/>
    <property type="project" value="UniProtKB-UniRule"/>
</dbReference>
<comment type="function">
    <text evidence="3">Removes the formyl group from the N-terminal Met of newly synthesized proteins. Requires at least a dipeptide for an efficient rate of reaction. N-terminal L-methionine is a prerequisite for activity but the enzyme has broad specificity at other positions.</text>
</comment>
<accession>A0A2S0KMC0</accession>
<keyword evidence="3" id="KW-0479">Metal-binding</keyword>
<evidence type="ECO:0000256" key="3">
    <source>
        <dbReference type="HAMAP-Rule" id="MF_00163"/>
    </source>
</evidence>
<evidence type="ECO:0000256" key="2">
    <source>
        <dbReference type="ARBA" id="ARBA00023004"/>
    </source>
</evidence>
<keyword evidence="4" id="KW-0175">Coiled coil</keyword>
<dbReference type="OrthoDB" id="9784988at2"/>
<dbReference type="EMBL" id="CP027226">
    <property type="protein sequence ID" value="AVM42176.1"/>
    <property type="molecule type" value="Genomic_DNA"/>
</dbReference>
<dbReference type="SUPFAM" id="SSF56420">
    <property type="entry name" value="Peptide deformylase"/>
    <property type="match status" value="1"/>
</dbReference>
<keyword evidence="3" id="KW-0648">Protein biosynthesis</keyword>
<evidence type="ECO:0000313" key="5">
    <source>
        <dbReference type="EMBL" id="AVM42176.1"/>
    </source>
</evidence>
<dbReference type="GO" id="GO:0046872">
    <property type="term" value="F:metal ion binding"/>
    <property type="evidence" value="ECO:0007669"/>
    <property type="project" value="UniProtKB-KW"/>
</dbReference>
<name>A0A2S0KMC0_9FIRM</name>
<dbReference type="Proteomes" id="UP000237947">
    <property type="component" value="Chromosome"/>
</dbReference>
<dbReference type="CDD" id="cd00487">
    <property type="entry name" value="Pep_deformylase"/>
    <property type="match status" value="1"/>
</dbReference>
<keyword evidence="3" id="KW-0378">Hydrolase</keyword>
<evidence type="ECO:0000313" key="6">
    <source>
        <dbReference type="Proteomes" id="UP000237947"/>
    </source>
</evidence>
<dbReference type="EC" id="3.5.1.88" evidence="3"/>
<comment type="similarity">
    <text evidence="1 3">Belongs to the polypeptide deformylase family.</text>
</comment>
<dbReference type="Gene3D" id="3.90.45.10">
    <property type="entry name" value="Peptide deformylase"/>
    <property type="match status" value="1"/>
</dbReference>
<dbReference type="PIRSF" id="PIRSF004749">
    <property type="entry name" value="Pep_def"/>
    <property type="match status" value="1"/>
</dbReference>
<dbReference type="PANTHER" id="PTHR10458:SF22">
    <property type="entry name" value="PEPTIDE DEFORMYLASE"/>
    <property type="match status" value="1"/>
</dbReference>
<dbReference type="PRINTS" id="PR01576">
    <property type="entry name" value="PDEFORMYLASE"/>
</dbReference>
<reference evidence="6" key="1">
    <citation type="submission" date="2018-02" db="EMBL/GenBank/DDBJ databases">
        <authorList>
            <person name="Holder M.E."/>
            <person name="Ajami N.J."/>
            <person name="Petrosino J.F."/>
        </authorList>
    </citation>
    <scope>NUCLEOTIDE SEQUENCE [LARGE SCALE GENOMIC DNA]</scope>
    <source>
        <strain evidence="6">CCUG 47711</strain>
    </source>
</reference>
<protein>
    <recommendedName>
        <fullName evidence="3">Peptide deformylase</fullName>
        <shortName evidence="3">PDF</shortName>
        <ecNumber evidence="3">3.5.1.88</ecNumber>
    </recommendedName>
    <alternativeName>
        <fullName evidence="3">Polypeptide deformylase</fullName>
    </alternativeName>
</protein>
<dbReference type="GO" id="GO:0042586">
    <property type="term" value="F:peptide deformylase activity"/>
    <property type="evidence" value="ECO:0007669"/>
    <property type="project" value="UniProtKB-UniRule"/>
</dbReference>
<comment type="catalytic activity">
    <reaction evidence="3">
        <text>N-terminal N-formyl-L-methionyl-[peptide] + H2O = N-terminal L-methionyl-[peptide] + formate</text>
        <dbReference type="Rhea" id="RHEA:24420"/>
        <dbReference type="Rhea" id="RHEA-COMP:10639"/>
        <dbReference type="Rhea" id="RHEA-COMP:10640"/>
        <dbReference type="ChEBI" id="CHEBI:15377"/>
        <dbReference type="ChEBI" id="CHEBI:15740"/>
        <dbReference type="ChEBI" id="CHEBI:49298"/>
        <dbReference type="ChEBI" id="CHEBI:64731"/>
        <dbReference type="EC" id="3.5.1.88"/>
    </reaction>
</comment>
<dbReference type="KEGG" id="fsa:C5Q98_02535"/>
<dbReference type="Pfam" id="PF01327">
    <property type="entry name" value="Pep_deformylase"/>
    <property type="match status" value="1"/>
</dbReference>
<dbReference type="HAMAP" id="MF_00163">
    <property type="entry name" value="Pep_deformylase"/>
    <property type="match status" value="1"/>
</dbReference>
<feature type="active site" evidence="3">
    <location>
        <position position="136"/>
    </location>
</feature>
<feature type="binding site" evidence="3">
    <location>
        <position position="93"/>
    </location>
    <ligand>
        <name>Fe cation</name>
        <dbReference type="ChEBI" id="CHEBI:24875"/>
    </ligand>
</feature>
<dbReference type="NCBIfam" id="TIGR00079">
    <property type="entry name" value="pept_deformyl"/>
    <property type="match status" value="1"/>
</dbReference>
<dbReference type="RefSeq" id="WP_106012161.1">
    <property type="nucleotide sequence ID" value="NZ_CP027226.1"/>
</dbReference>
<feature type="coiled-coil region" evidence="4">
    <location>
        <begin position="14"/>
        <end position="41"/>
    </location>
</feature>
<dbReference type="AlphaFoldDB" id="A0A2S0KMC0"/>
<dbReference type="InterPro" id="IPR023635">
    <property type="entry name" value="Peptide_deformylase"/>
</dbReference>
<sequence length="159" mass="17972">MAIRKIVTEEDPVLRKRSREIKEIDDRIKELAQDMIDTLNETSNGIGLAAPQIGVLKRIFIIDMREDEDSEPIIFINPEIISKVGTFEHTEGCLSIPDIWGEIRRPAKVTVKATDLNGEEFTLNAKGLMAACVEHETDHLNGMLYVDRKKQQELGVDVD</sequence>
<keyword evidence="2 3" id="KW-0408">Iron</keyword>
<dbReference type="NCBIfam" id="NF001159">
    <property type="entry name" value="PRK00150.1-3"/>
    <property type="match status" value="1"/>
</dbReference>
<dbReference type="PANTHER" id="PTHR10458">
    <property type="entry name" value="PEPTIDE DEFORMYLASE"/>
    <property type="match status" value="1"/>
</dbReference>